<dbReference type="AlphaFoldDB" id="A0A9D3V732"/>
<dbReference type="EMBL" id="JAIQCV010000008">
    <property type="protein sequence ID" value="KAH1073542.1"/>
    <property type="molecule type" value="Genomic_DNA"/>
</dbReference>
<evidence type="ECO:0000313" key="1">
    <source>
        <dbReference type="EMBL" id="KAH1073542.1"/>
    </source>
</evidence>
<comment type="caution">
    <text evidence="1">The sequence shown here is derived from an EMBL/GenBank/DDBJ whole genome shotgun (WGS) entry which is preliminary data.</text>
</comment>
<accession>A0A9D3V732</accession>
<organism evidence="1 2">
    <name type="scientific">Gossypium stocksii</name>
    <dbReference type="NCBI Taxonomy" id="47602"/>
    <lineage>
        <taxon>Eukaryota</taxon>
        <taxon>Viridiplantae</taxon>
        <taxon>Streptophyta</taxon>
        <taxon>Embryophyta</taxon>
        <taxon>Tracheophyta</taxon>
        <taxon>Spermatophyta</taxon>
        <taxon>Magnoliopsida</taxon>
        <taxon>eudicotyledons</taxon>
        <taxon>Gunneridae</taxon>
        <taxon>Pentapetalae</taxon>
        <taxon>rosids</taxon>
        <taxon>malvids</taxon>
        <taxon>Malvales</taxon>
        <taxon>Malvaceae</taxon>
        <taxon>Malvoideae</taxon>
        <taxon>Gossypium</taxon>
    </lineage>
</organism>
<name>A0A9D3V732_9ROSI</name>
<gene>
    <name evidence="1" type="ORF">J1N35_025870</name>
</gene>
<sequence>MCGVDKVNLINFALDFHLIDYLPTSNWNYSCFSKTSWKKKTEFSISEASSVTSIRSEIPSGGIESVKLGALMEVNLENGEMSNECQKMLEAVNEEVELEHLAKELNIGGASVSDNVMERALKDVRDMGLDVVEDDLGVSNDEGINNGSQVDYWKDGSPEVLIGAEEDSDISNRMRVILKEANKTWELGKKFGFSVNGNEEEFLVLSRVNVSGAGWIFAVFCFRGLSGVIGDG</sequence>
<reference evidence="1 2" key="1">
    <citation type="journal article" date="2021" name="Plant Biotechnol. J.">
        <title>Multi-omics assisted identification of the key and species-specific regulatory components of drought-tolerant mechanisms in Gossypium stocksii.</title>
        <authorList>
            <person name="Yu D."/>
            <person name="Ke L."/>
            <person name="Zhang D."/>
            <person name="Wu Y."/>
            <person name="Sun Y."/>
            <person name="Mei J."/>
            <person name="Sun J."/>
            <person name="Sun Y."/>
        </authorList>
    </citation>
    <scope>NUCLEOTIDE SEQUENCE [LARGE SCALE GENOMIC DNA]</scope>
    <source>
        <strain evidence="2">cv. E1</strain>
        <tissue evidence="1">Leaf</tissue>
    </source>
</reference>
<proteinExistence type="predicted"/>
<evidence type="ECO:0000313" key="2">
    <source>
        <dbReference type="Proteomes" id="UP000828251"/>
    </source>
</evidence>
<protein>
    <submittedName>
        <fullName evidence="1">Uncharacterized protein</fullName>
    </submittedName>
</protein>
<keyword evidence="2" id="KW-1185">Reference proteome</keyword>
<dbReference type="Proteomes" id="UP000828251">
    <property type="component" value="Unassembled WGS sequence"/>
</dbReference>
<dbReference type="OrthoDB" id="10526621at2759"/>